<gene>
    <name evidence="1" type="ORF">CARN7_2500</name>
</gene>
<dbReference type="AlphaFoldDB" id="E6QWN9"/>
<dbReference type="EMBL" id="CABR01000156">
    <property type="protein sequence ID" value="CBI11662.1"/>
    <property type="molecule type" value="Genomic_DNA"/>
</dbReference>
<evidence type="ECO:0000313" key="1">
    <source>
        <dbReference type="EMBL" id="CBI11662.1"/>
    </source>
</evidence>
<name>E6QWN9_9ZZZZ</name>
<reference evidence="1" key="1">
    <citation type="submission" date="2009-10" db="EMBL/GenBank/DDBJ databases">
        <title>Diversity of trophic interactions inside an arsenic-rich microbial ecosystem.</title>
        <authorList>
            <person name="Bertin P.N."/>
            <person name="Heinrich-Salmeron A."/>
            <person name="Pelletier E."/>
            <person name="Goulhen-Chollet F."/>
            <person name="Arsene-Ploetze F."/>
            <person name="Gallien S."/>
            <person name="Calteau A."/>
            <person name="Vallenet D."/>
            <person name="Casiot C."/>
            <person name="Chane-Woon-Ming B."/>
            <person name="Giloteaux L."/>
            <person name="Barakat M."/>
            <person name="Bonnefoy V."/>
            <person name="Bruneel O."/>
            <person name="Chandler M."/>
            <person name="Cleiss J."/>
            <person name="Duran R."/>
            <person name="Elbaz-Poulichet F."/>
            <person name="Fonknechten N."/>
            <person name="Lauga B."/>
            <person name="Mornico D."/>
            <person name="Ortet P."/>
            <person name="Schaeffer C."/>
            <person name="Siguier P."/>
            <person name="Alexander Thil Smith A."/>
            <person name="Van Dorsselaer A."/>
            <person name="Weissenbach J."/>
            <person name="Medigue C."/>
            <person name="Le Paslier D."/>
        </authorList>
    </citation>
    <scope>NUCLEOTIDE SEQUENCE</scope>
</reference>
<sequence length="67" mass="7614">MDSPRRHTEVCSSLLLANPECEPASLDMLAQALRFKISFSRFRRFEPKGEGLQKGNASLPLRLSRRP</sequence>
<accession>E6QWN9</accession>
<proteinExistence type="predicted"/>
<organism evidence="1">
    <name type="scientific">mine drainage metagenome</name>
    <dbReference type="NCBI Taxonomy" id="410659"/>
    <lineage>
        <taxon>unclassified sequences</taxon>
        <taxon>metagenomes</taxon>
        <taxon>ecological metagenomes</taxon>
    </lineage>
</organism>
<comment type="caution">
    <text evidence="1">The sequence shown here is derived from an EMBL/GenBank/DDBJ whole genome shotgun (WGS) entry which is preliminary data.</text>
</comment>
<protein>
    <submittedName>
        <fullName evidence="1">Uncharacterized protein</fullName>
    </submittedName>
</protein>